<dbReference type="PANTHER" id="PTHR43569:SF2">
    <property type="entry name" value="AMIDOHYDROLASE-RELATED DOMAIN-CONTAINING PROTEIN"/>
    <property type="match status" value="1"/>
</dbReference>
<dbReference type="SUPFAM" id="SSF51556">
    <property type="entry name" value="Metallo-dependent hydrolases"/>
    <property type="match status" value="1"/>
</dbReference>
<evidence type="ECO:0000256" key="1">
    <source>
        <dbReference type="ARBA" id="ARBA00038310"/>
    </source>
</evidence>
<protein>
    <submittedName>
        <fullName evidence="3">Amidohydrolase</fullName>
    </submittedName>
</protein>
<name>A0A0E3ZD94_9BACT</name>
<accession>A0A0E3ZD94</accession>
<evidence type="ECO:0000259" key="2">
    <source>
        <dbReference type="Pfam" id="PF04909"/>
    </source>
</evidence>
<dbReference type="EMBL" id="CP009621">
    <property type="protein sequence ID" value="AKD02278.1"/>
    <property type="molecule type" value="Genomic_DNA"/>
</dbReference>
<dbReference type="STRING" id="400092.PKOR_02940"/>
<gene>
    <name evidence="3" type="ORF">PKOR_02940</name>
</gene>
<proteinExistence type="inferred from homology"/>
<reference evidence="3 4" key="1">
    <citation type="journal article" date="2015" name="Sci. Rep.">
        <title>Unraveling adaptation of Pontibacter korlensis to radiation and infertility in desert through complete genome and comparative transcriptomic analysis.</title>
        <authorList>
            <person name="Dai J."/>
            <person name="Dai W."/>
            <person name="Qiu C."/>
            <person name="Yang Z."/>
            <person name="Zhang Y."/>
            <person name="Zhou M."/>
            <person name="Zhang L."/>
            <person name="Fang C."/>
            <person name="Gao Q."/>
            <person name="Yang Q."/>
            <person name="Li X."/>
            <person name="Wang Z."/>
            <person name="Wang Z."/>
            <person name="Jia Z."/>
            <person name="Chen X."/>
        </authorList>
    </citation>
    <scope>NUCLEOTIDE SEQUENCE [LARGE SCALE GENOMIC DNA]</scope>
    <source>
        <strain evidence="3 4">X14-1T</strain>
    </source>
</reference>
<feature type="domain" description="Amidohydrolase-related" evidence="2">
    <location>
        <begin position="4"/>
        <end position="276"/>
    </location>
</feature>
<sequence length="277" mass="32534">MLRIDAHQHFWKYNPWRDSWITDEMAVIQRDFMPQDLEPLLRQHRFDGCVLVQSAQPEEENIFLLEQAQEHEFVKGVVGWVDFLAEDIEERLAYYKQFEKLKGFRYVLQGNPDKAIMLRPEFMRGVSKLAKYGYTYDVLIYPEQLDYSKELAAAFPDQPFVIDHLAKPDIKNQSIAEWRESMRSFAAHENVYCKVSGMVTEANWQNWKKEDFKPYLDTIVETFGTSRILYGSDWPVCLVAASYTEMLGIVEDYFSDFSKEEQAAFFGGNAAKFYNLK</sequence>
<organism evidence="3 4">
    <name type="scientific">Pontibacter korlensis</name>
    <dbReference type="NCBI Taxonomy" id="400092"/>
    <lineage>
        <taxon>Bacteria</taxon>
        <taxon>Pseudomonadati</taxon>
        <taxon>Bacteroidota</taxon>
        <taxon>Cytophagia</taxon>
        <taxon>Cytophagales</taxon>
        <taxon>Hymenobacteraceae</taxon>
        <taxon>Pontibacter</taxon>
    </lineage>
</organism>
<comment type="similarity">
    <text evidence="1">Belongs to the metallo-dependent hydrolases superfamily.</text>
</comment>
<dbReference type="RefSeq" id="WP_046309043.1">
    <property type="nucleotide sequence ID" value="NZ_CBCSCY010000007.1"/>
</dbReference>
<evidence type="ECO:0000313" key="4">
    <source>
        <dbReference type="Proteomes" id="UP000033109"/>
    </source>
</evidence>
<dbReference type="InterPro" id="IPR032466">
    <property type="entry name" value="Metal_Hydrolase"/>
</dbReference>
<dbReference type="OrthoDB" id="5450317at2"/>
<dbReference type="Pfam" id="PF04909">
    <property type="entry name" value="Amidohydro_2"/>
    <property type="match status" value="1"/>
</dbReference>
<dbReference type="InterPro" id="IPR052350">
    <property type="entry name" value="Metallo-dep_Lactonases"/>
</dbReference>
<dbReference type="HOGENOM" id="CLU_044590_3_0_10"/>
<dbReference type="Proteomes" id="UP000033109">
    <property type="component" value="Chromosome"/>
</dbReference>
<dbReference type="KEGG" id="pko:PKOR_02940"/>
<dbReference type="PANTHER" id="PTHR43569">
    <property type="entry name" value="AMIDOHYDROLASE"/>
    <property type="match status" value="1"/>
</dbReference>
<dbReference type="InterPro" id="IPR006680">
    <property type="entry name" value="Amidohydro-rel"/>
</dbReference>
<dbReference type="PATRIC" id="fig|400092.3.peg.667"/>
<dbReference type="Gene3D" id="3.20.20.140">
    <property type="entry name" value="Metal-dependent hydrolases"/>
    <property type="match status" value="1"/>
</dbReference>
<keyword evidence="4" id="KW-1185">Reference proteome</keyword>
<evidence type="ECO:0000313" key="3">
    <source>
        <dbReference type="EMBL" id="AKD02278.1"/>
    </source>
</evidence>
<dbReference type="AlphaFoldDB" id="A0A0E3ZD94"/>
<keyword evidence="3" id="KW-0378">Hydrolase</keyword>
<dbReference type="GO" id="GO:0016787">
    <property type="term" value="F:hydrolase activity"/>
    <property type="evidence" value="ECO:0007669"/>
    <property type="project" value="UniProtKB-KW"/>
</dbReference>